<evidence type="ECO:0000256" key="2">
    <source>
        <dbReference type="ARBA" id="ARBA00022679"/>
    </source>
</evidence>
<dbReference type="GO" id="GO:0032259">
    <property type="term" value="P:methylation"/>
    <property type="evidence" value="ECO:0007669"/>
    <property type="project" value="UniProtKB-KW"/>
</dbReference>
<reference evidence="4 5" key="1">
    <citation type="submission" date="2022-06" db="EMBL/GenBank/DDBJ databases">
        <title>Dynamics of rice microbiomes reveals core vertical transmitted seed endophytes.</title>
        <authorList>
            <person name="Liao K."/>
            <person name="Zhang X."/>
        </authorList>
    </citation>
    <scope>NUCLEOTIDE SEQUENCE [LARGE SCALE GENOMIC DNA]</scope>
    <source>
        <strain evidence="4 5">YT10-10-1</strain>
    </source>
</reference>
<evidence type="ECO:0000256" key="1">
    <source>
        <dbReference type="ARBA" id="ARBA00022603"/>
    </source>
</evidence>
<dbReference type="Pfam" id="PF13649">
    <property type="entry name" value="Methyltransf_25"/>
    <property type="match status" value="1"/>
</dbReference>
<keyword evidence="2 4" id="KW-0808">Transferase</keyword>
<keyword evidence="5" id="KW-1185">Reference proteome</keyword>
<proteinExistence type="predicted"/>
<dbReference type="Proteomes" id="UP001320843">
    <property type="component" value="Unassembled WGS sequence"/>
</dbReference>
<evidence type="ECO:0000259" key="3">
    <source>
        <dbReference type="Pfam" id="PF13649"/>
    </source>
</evidence>
<accession>A0ABT3DRR5</accession>
<dbReference type="Gene3D" id="3.40.50.150">
    <property type="entry name" value="Vaccinia Virus protein VP39"/>
    <property type="match status" value="1"/>
</dbReference>
<gene>
    <name evidence="4" type="ORF">NB700_000751</name>
</gene>
<feature type="domain" description="Methyltransferase" evidence="3">
    <location>
        <begin position="114"/>
        <end position="205"/>
    </location>
</feature>
<sequence>MSAWKIRRSTVPARCVDASVSTPAESLRAQLRQLPGLTLHAGVLVHDALPDDPFEQRYLDVRRREGRLYSDAQVRTLPQPPGALGASHEWRVRAESCRRLLRHLRARGGDGPLLELGCGNGWLSYRLASGLQREVCGVDVNRTELAQAARVFADAPRLSFVAGDILRLPLPAQRFDVVVVPACLQYFADPRALIARLLQLLQHDGELHILDSPFYADAEKARASAARSLRYFSGLGCAELAQQYHQHTEAVLDGIVLRRLFDPRRLSVRCLRALRWRQPHFPWLCIRKRDNLALAAA</sequence>
<dbReference type="SUPFAM" id="SSF53335">
    <property type="entry name" value="S-adenosyl-L-methionine-dependent methyltransferases"/>
    <property type="match status" value="1"/>
</dbReference>
<protein>
    <submittedName>
        <fullName evidence="4">2-phytyl-1,4-beta-naphthoquinone methyltransferase, chloroplastic</fullName>
        <ecNumber evidence="4">2.1.1.329</ecNumber>
    </submittedName>
</protein>
<dbReference type="PANTHER" id="PTHR43861">
    <property type="entry name" value="TRANS-ACONITATE 2-METHYLTRANSFERASE-RELATED"/>
    <property type="match status" value="1"/>
</dbReference>
<organism evidence="4 5">
    <name type="scientific">Xanthomonas sacchari</name>
    <dbReference type="NCBI Taxonomy" id="56458"/>
    <lineage>
        <taxon>Bacteria</taxon>
        <taxon>Pseudomonadati</taxon>
        <taxon>Pseudomonadota</taxon>
        <taxon>Gammaproteobacteria</taxon>
        <taxon>Lysobacterales</taxon>
        <taxon>Lysobacteraceae</taxon>
        <taxon>Xanthomonas</taxon>
    </lineage>
</organism>
<dbReference type="PANTHER" id="PTHR43861:SF1">
    <property type="entry name" value="TRANS-ACONITATE 2-METHYLTRANSFERASE"/>
    <property type="match status" value="1"/>
</dbReference>
<dbReference type="EC" id="2.1.1.329" evidence="4"/>
<dbReference type="InterPro" id="IPR029063">
    <property type="entry name" value="SAM-dependent_MTases_sf"/>
</dbReference>
<keyword evidence="1 4" id="KW-0489">Methyltransferase</keyword>
<evidence type="ECO:0000313" key="5">
    <source>
        <dbReference type="Proteomes" id="UP001320843"/>
    </source>
</evidence>
<dbReference type="CDD" id="cd02440">
    <property type="entry name" value="AdoMet_MTases"/>
    <property type="match status" value="1"/>
</dbReference>
<comment type="caution">
    <text evidence="4">The sequence shown here is derived from an EMBL/GenBank/DDBJ whole genome shotgun (WGS) entry which is preliminary data.</text>
</comment>
<evidence type="ECO:0000313" key="4">
    <source>
        <dbReference type="EMBL" id="MCW0398195.1"/>
    </source>
</evidence>
<name>A0ABT3DRR5_9XANT</name>
<dbReference type="GO" id="GO:0052624">
    <property type="term" value="F:2-phytyl-1,4-naphthoquinone methyltransferase activity"/>
    <property type="evidence" value="ECO:0007669"/>
    <property type="project" value="UniProtKB-EC"/>
</dbReference>
<dbReference type="InterPro" id="IPR041698">
    <property type="entry name" value="Methyltransf_25"/>
</dbReference>
<dbReference type="EMBL" id="JANFWR010000004">
    <property type="protein sequence ID" value="MCW0398195.1"/>
    <property type="molecule type" value="Genomic_DNA"/>
</dbReference>